<accession>A0A1R0XBC2</accession>
<organism evidence="1 2">
    <name type="scientific">Paenibacillus odorifer</name>
    <dbReference type="NCBI Taxonomy" id="189426"/>
    <lineage>
        <taxon>Bacteria</taxon>
        <taxon>Bacillati</taxon>
        <taxon>Bacillota</taxon>
        <taxon>Bacilli</taxon>
        <taxon>Bacillales</taxon>
        <taxon>Paenibacillaceae</taxon>
        <taxon>Paenibacillus</taxon>
    </lineage>
</organism>
<evidence type="ECO:0000313" key="2">
    <source>
        <dbReference type="Proteomes" id="UP000187465"/>
    </source>
</evidence>
<evidence type="ECO:0000313" key="1">
    <source>
        <dbReference type="EMBL" id="OMD32218.1"/>
    </source>
</evidence>
<dbReference type="RefSeq" id="WP_036681179.1">
    <property type="nucleotide sequence ID" value="NZ_MKQP01000018.1"/>
</dbReference>
<comment type="caution">
    <text evidence="1">The sequence shown here is derived from an EMBL/GenBank/DDBJ whole genome shotgun (WGS) entry which is preliminary data.</text>
</comment>
<name>A0A1R0XBC2_9BACL</name>
<proteinExistence type="predicted"/>
<dbReference type="AlphaFoldDB" id="A0A1R0XBC2"/>
<protein>
    <submittedName>
        <fullName evidence="1">Uncharacterized protein</fullName>
    </submittedName>
</protein>
<sequence length="69" mass="7400">MAKKHYHVIAEFVDKETENTIPAGSLFEADEERLVLLRAAEVIGKEATKAEVEAAQKAGEGDADDGKTG</sequence>
<dbReference type="Proteomes" id="UP000187465">
    <property type="component" value="Unassembled WGS sequence"/>
</dbReference>
<gene>
    <name evidence="1" type="ORF">BJP51_16715</name>
</gene>
<dbReference type="EMBL" id="MKQP01000018">
    <property type="protein sequence ID" value="OMD32218.1"/>
    <property type="molecule type" value="Genomic_DNA"/>
</dbReference>
<reference evidence="1 2" key="1">
    <citation type="submission" date="2016-10" db="EMBL/GenBank/DDBJ databases">
        <title>Paenibacillus species isolates.</title>
        <authorList>
            <person name="Beno S.M."/>
        </authorList>
    </citation>
    <scope>NUCLEOTIDE SEQUENCE [LARGE SCALE GENOMIC DNA]</scope>
    <source>
        <strain evidence="1 2">FSL H7-0604</strain>
    </source>
</reference>